<comment type="similarity">
    <text evidence="1 9">Belongs to the peptidase S11 family.</text>
</comment>
<dbReference type="GO" id="GO:0009252">
    <property type="term" value="P:peptidoglycan biosynthetic process"/>
    <property type="evidence" value="ECO:0007669"/>
    <property type="project" value="UniProtKB-KW"/>
</dbReference>
<evidence type="ECO:0000256" key="1">
    <source>
        <dbReference type="ARBA" id="ARBA00007164"/>
    </source>
</evidence>
<evidence type="ECO:0000256" key="6">
    <source>
        <dbReference type="ARBA" id="ARBA00023316"/>
    </source>
</evidence>
<reference evidence="11 12" key="1">
    <citation type="journal article" date="2016" name="Nat. Commun.">
        <title>Thousands of microbial genomes shed light on interconnected biogeochemical processes in an aquifer system.</title>
        <authorList>
            <person name="Anantharaman K."/>
            <person name="Brown C.T."/>
            <person name="Hug L.A."/>
            <person name="Sharon I."/>
            <person name="Castelle C.J."/>
            <person name="Probst A.J."/>
            <person name="Thomas B.C."/>
            <person name="Singh A."/>
            <person name="Wilkins M.J."/>
            <person name="Karaoz U."/>
            <person name="Brodie E.L."/>
            <person name="Williams K.H."/>
            <person name="Hubbard S.S."/>
            <person name="Banfield J.F."/>
        </authorList>
    </citation>
    <scope>NUCLEOTIDE SEQUENCE [LARGE SCALE GENOMIC DNA]</scope>
</reference>
<evidence type="ECO:0000256" key="3">
    <source>
        <dbReference type="ARBA" id="ARBA00022801"/>
    </source>
</evidence>
<sequence>MNIFCRVLLRRFSLFLILPFFIFNSAGSYYQTITLDKKAPLFRDIPIKLPPIFSYPTKNLIAPTPVVSAKSVYSFDLDSQVPLFEKNSQEKLPSASLTKLMTAIVVLENCDPKKVVTVGKISKNGSVMGLVQNESITMDSLLYGLLLPSGNDAAYVLAAGCLGSVEQFVYSMNKKAINLGMEDTHFVNPAGFDNPNHYSTAKDLTIISREAFENETIREIMRTKEIKVTDVSGQIVHELKNLNQLLANPEVLGIKTGRTQAAGENLILARKKNGHTVIVIILGSENRFSEGRLISDWIFANFSWRDF</sequence>
<evidence type="ECO:0000313" key="12">
    <source>
        <dbReference type="Proteomes" id="UP000176628"/>
    </source>
</evidence>
<comment type="caution">
    <text evidence="11">The sequence shown here is derived from an EMBL/GenBank/DDBJ whole genome shotgun (WGS) entry which is preliminary data.</text>
</comment>
<dbReference type="Pfam" id="PF00768">
    <property type="entry name" value="Peptidase_S11"/>
    <property type="match status" value="1"/>
</dbReference>
<dbReference type="EMBL" id="MFAV01000045">
    <property type="protein sequence ID" value="OGD85773.1"/>
    <property type="molecule type" value="Genomic_DNA"/>
</dbReference>
<evidence type="ECO:0000259" key="10">
    <source>
        <dbReference type="Pfam" id="PF00768"/>
    </source>
</evidence>
<evidence type="ECO:0000256" key="5">
    <source>
        <dbReference type="ARBA" id="ARBA00022984"/>
    </source>
</evidence>
<evidence type="ECO:0000256" key="8">
    <source>
        <dbReference type="PIRSR" id="PIRSR618044-2"/>
    </source>
</evidence>
<name>A0A1F5G1L5_9BACT</name>
<feature type="domain" description="Peptidase S11 D-alanyl-D-alanine carboxypeptidase A N-terminal" evidence="10">
    <location>
        <begin position="64"/>
        <end position="285"/>
    </location>
</feature>
<evidence type="ECO:0000256" key="7">
    <source>
        <dbReference type="PIRSR" id="PIRSR618044-1"/>
    </source>
</evidence>
<dbReference type="SUPFAM" id="SSF56601">
    <property type="entry name" value="beta-lactamase/transpeptidase-like"/>
    <property type="match status" value="1"/>
</dbReference>
<dbReference type="Proteomes" id="UP000176628">
    <property type="component" value="Unassembled WGS sequence"/>
</dbReference>
<organism evidence="11 12">
    <name type="scientific">Candidatus Curtissbacteria bacterium RBG_16_39_7</name>
    <dbReference type="NCBI Taxonomy" id="1797707"/>
    <lineage>
        <taxon>Bacteria</taxon>
        <taxon>Candidatus Curtissiibacteriota</taxon>
    </lineage>
</organism>
<protein>
    <recommendedName>
        <fullName evidence="10">Peptidase S11 D-alanyl-D-alanine carboxypeptidase A N-terminal domain-containing protein</fullName>
    </recommendedName>
</protein>
<dbReference type="GO" id="GO:0008360">
    <property type="term" value="P:regulation of cell shape"/>
    <property type="evidence" value="ECO:0007669"/>
    <property type="project" value="UniProtKB-KW"/>
</dbReference>
<accession>A0A1F5G1L5</accession>
<keyword evidence="5" id="KW-0573">Peptidoglycan synthesis</keyword>
<keyword evidence="3" id="KW-0378">Hydrolase</keyword>
<evidence type="ECO:0000256" key="4">
    <source>
        <dbReference type="ARBA" id="ARBA00022960"/>
    </source>
</evidence>
<dbReference type="PANTHER" id="PTHR21581:SF6">
    <property type="entry name" value="TRAFFICKING PROTEIN PARTICLE COMPLEX SUBUNIT 12"/>
    <property type="match status" value="1"/>
</dbReference>
<dbReference type="PRINTS" id="PR00725">
    <property type="entry name" value="DADACBPTASE1"/>
</dbReference>
<dbReference type="InterPro" id="IPR018044">
    <property type="entry name" value="Peptidase_S11"/>
</dbReference>
<dbReference type="AlphaFoldDB" id="A0A1F5G1L5"/>
<evidence type="ECO:0000256" key="2">
    <source>
        <dbReference type="ARBA" id="ARBA00022729"/>
    </source>
</evidence>
<keyword evidence="2" id="KW-0732">Signal</keyword>
<feature type="active site" description="Proton acceptor" evidence="7">
    <location>
        <position position="99"/>
    </location>
</feature>
<dbReference type="PANTHER" id="PTHR21581">
    <property type="entry name" value="D-ALANYL-D-ALANINE CARBOXYPEPTIDASE"/>
    <property type="match status" value="1"/>
</dbReference>
<feature type="active site" evidence="7">
    <location>
        <position position="149"/>
    </location>
</feature>
<keyword evidence="4" id="KW-0133">Cell shape</keyword>
<gene>
    <name evidence="11" type="ORF">A2Z23_02675</name>
</gene>
<evidence type="ECO:0000313" key="11">
    <source>
        <dbReference type="EMBL" id="OGD85773.1"/>
    </source>
</evidence>
<dbReference type="GO" id="GO:0009002">
    <property type="term" value="F:serine-type D-Ala-D-Ala carboxypeptidase activity"/>
    <property type="evidence" value="ECO:0007669"/>
    <property type="project" value="InterPro"/>
</dbReference>
<dbReference type="InterPro" id="IPR012338">
    <property type="entry name" value="Beta-lactam/transpept-like"/>
</dbReference>
<feature type="active site" description="Acyl-ester intermediate" evidence="7">
    <location>
        <position position="96"/>
    </location>
</feature>
<proteinExistence type="inferred from homology"/>
<dbReference type="InterPro" id="IPR001967">
    <property type="entry name" value="Peptidase_S11_N"/>
</dbReference>
<feature type="binding site" evidence="8">
    <location>
        <position position="255"/>
    </location>
    <ligand>
        <name>substrate</name>
    </ligand>
</feature>
<keyword evidence="6" id="KW-0961">Cell wall biogenesis/degradation</keyword>
<dbReference type="Gene3D" id="3.40.710.10">
    <property type="entry name" value="DD-peptidase/beta-lactamase superfamily"/>
    <property type="match status" value="1"/>
</dbReference>
<dbReference type="GO" id="GO:0006508">
    <property type="term" value="P:proteolysis"/>
    <property type="evidence" value="ECO:0007669"/>
    <property type="project" value="InterPro"/>
</dbReference>
<dbReference type="GO" id="GO:0071555">
    <property type="term" value="P:cell wall organization"/>
    <property type="evidence" value="ECO:0007669"/>
    <property type="project" value="UniProtKB-KW"/>
</dbReference>
<evidence type="ECO:0000256" key="9">
    <source>
        <dbReference type="RuleBase" id="RU004016"/>
    </source>
</evidence>